<evidence type="ECO:0000256" key="2">
    <source>
        <dbReference type="ARBA" id="ARBA00022692"/>
    </source>
</evidence>
<keyword evidence="7" id="KW-1185">Reference proteome</keyword>
<dbReference type="InterPro" id="IPR003689">
    <property type="entry name" value="ZIP"/>
</dbReference>
<dbReference type="Pfam" id="PF02535">
    <property type="entry name" value="Zip"/>
    <property type="match status" value="1"/>
</dbReference>
<comment type="caution">
    <text evidence="6">The sequence shown here is derived from an EMBL/GenBank/DDBJ whole genome shotgun (WGS) entry which is preliminary data.</text>
</comment>
<gene>
    <name evidence="6" type="ORF">RUM44_011487</name>
</gene>
<sequence length="352" mass="38517">MFSSPVAIKIAALLLLGFLKLVAGLSPMFFAEMLRNYGERRIKVATSLALCFGGGVLLASCMLHMIPKVRDSLILIDWKSSFPLAEFIVCCGFFAVFLVEEILRSITRETNFRSVEAEMRINGRVAPLPTEVAKTNFEVPEKTHHVLILSALSLHSALEGLALGLQPTSESVWMVFVAILIHAVIVLFSMGLKLVVDGSSELHIVLYMTISALSSPLGGGIGLVATTDDEKTHAGTVVTLQGLTAGAVLFVTFFEVLEKERRSGGFIRLFCVILGFSIIAGLQLLAAAKESTKVIKVLKITIRRQSVPSVHSEKFSRRIIANRRFSSNVNVGHRESSIGRLHLTRSRDLRIT</sequence>
<name>A0ABR1AS00_POLSC</name>
<evidence type="ECO:0000313" key="7">
    <source>
        <dbReference type="Proteomes" id="UP001359485"/>
    </source>
</evidence>
<feature type="transmembrane region" description="Helical" evidence="5">
    <location>
        <begin position="171"/>
        <end position="192"/>
    </location>
</feature>
<feature type="transmembrane region" description="Helical" evidence="5">
    <location>
        <begin position="42"/>
        <end position="66"/>
    </location>
</feature>
<keyword evidence="4 5" id="KW-0472">Membrane</keyword>
<feature type="transmembrane region" description="Helical" evidence="5">
    <location>
        <begin position="204"/>
        <end position="225"/>
    </location>
</feature>
<dbReference type="Proteomes" id="UP001359485">
    <property type="component" value="Unassembled WGS sequence"/>
</dbReference>
<feature type="transmembrane region" description="Helical" evidence="5">
    <location>
        <begin position="146"/>
        <end position="165"/>
    </location>
</feature>
<reference evidence="6 7" key="1">
    <citation type="submission" date="2023-09" db="EMBL/GenBank/DDBJ databases">
        <title>Genomes of two closely related lineages of the louse Polyplax serrata with different host specificities.</title>
        <authorList>
            <person name="Martinu J."/>
            <person name="Tarabai H."/>
            <person name="Stefka J."/>
            <person name="Hypsa V."/>
        </authorList>
    </citation>
    <scope>NUCLEOTIDE SEQUENCE [LARGE SCALE GENOMIC DNA]</scope>
    <source>
        <strain evidence="6">98ZLc_SE</strain>
    </source>
</reference>
<protein>
    <submittedName>
        <fullName evidence="6">Uncharacterized protein</fullName>
    </submittedName>
</protein>
<evidence type="ECO:0000313" key="6">
    <source>
        <dbReference type="EMBL" id="KAK6624628.1"/>
    </source>
</evidence>
<feature type="transmembrane region" description="Helical" evidence="5">
    <location>
        <begin position="269"/>
        <end position="288"/>
    </location>
</feature>
<keyword evidence="2 5" id="KW-0812">Transmembrane</keyword>
<proteinExistence type="predicted"/>
<dbReference type="EMBL" id="JAWJWF010000046">
    <property type="protein sequence ID" value="KAK6624628.1"/>
    <property type="molecule type" value="Genomic_DNA"/>
</dbReference>
<organism evidence="6 7">
    <name type="scientific">Polyplax serrata</name>
    <name type="common">Common mouse louse</name>
    <dbReference type="NCBI Taxonomy" id="468196"/>
    <lineage>
        <taxon>Eukaryota</taxon>
        <taxon>Metazoa</taxon>
        <taxon>Ecdysozoa</taxon>
        <taxon>Arthropoda</taxon>
        <taxon>Hexapoda</taxon>
        <taxon>Insecta</taxon>
        <taxon>Pterygota</taxon>
        <taxon>Neoptera</taxon>
        <taxon>Paraneoptera</taxon>
        <taxon>Psocodea</taxon>
        <taxon>Troctomorpha</taxon>
        <taxon>Phthiraptera</taxon>
        <taxon>Anoplura</taxon>
        <taxon>Polyplacidae</taxon>
        <taxon>Polyplax</taxon>
    </lineage>
</organism>
<accession>A0ABR1AS00</accession>
<comment type="subcellular location">
    <subcellularLocation>
        <location evidence="1">Membrane</location>
        <topology evidence="1">Multi-pass membrane protein</topology>
    </subcellularLocation>
</comment>
<evidence type="ECO:0000256" key="3">
    <source>
        <dbReference type="ARBA" id="ARBA00022989"/>
    </source>
</evidence>
<evidence type="ECO:0000256" key="1">
    <source>
        <dbReference type="ARBA" id="ARBA00004141"/>
    </source>
</evidence>
<dbReference type="PANTHER" id="PTHR11040:SF203">
    <property type="entry name" value="FI18611P1-RELATED"/>
    <property type="match status" value="1"/>
</dbReference>
<dbReference type="PANTHER" id="PTHR11040">
    <property type="entry name" value="ZINC/IRON TRANSPORTER"/>
    <property type="match status" value="1"/>
</dbReference>
<feature type="transmembrane region" description="Helical" evidence="5">
    <location>
        <begin position="6"/>
        <end position="30"/>
    </location>
</feature>
<evidence type="ECO:0000256" key="4">
    <source>
        <dbReference type="ARBA" id="ARBA00023136"/>
    </source>
</evidence>
<evidence type="ECO:0000256" key="5">
    <source>
        <dbReference type="SAM" id="Phobius"/>
    </source>
</evidence>
<keyword evidence="3 5" id="KW-1133">Transmembrane helix</keyword>
<feature type="transmembrane region" description="Helical" evidence="5">
    <location>
        <begin position="237"/>
        <end position="257"/>
    </location>
</feature>
<feature type="transmembrane region" description="Helical" evidence="5">
    <location>
        <begin position="78"/>
        <end position="99"/>
    </location>
</feature>